<keyword evidence="5" id="KW-0472">Membrane</keyword>
<evidence type="ECO:0000256" key="4">
    <source>
        <dbReference type="ARBA" id="ARBA00022475"/>
    </source>
</evidence>
<evidence type="ECO:0000256" key="6">
    <source>
        <dbReference type="ARBA" id="ARBA00022729"/>
    </source>
</evidence>
<sequence length="222" mass="23443">MKMDYSNSNLKKASSFRRLLLRGGVQGLRLLPLQCILVLVLIRIATCDVDKDKEKCGDELVGLATCLPYVSGESKTPPIDCCAGLKQVLHKSPECICLLVKDRNDPSLGLKINATLALTLPSQCHAPANVSHCPALLHLPPNSPDAKVFEDFANSNGNKGNTTTTTTTTSAPAAAAGDSSTRTATGDERSDGGKKVASPEMVSVSVSAGVWVVTIYMYLAAI</sequence>
<feature type="compositionally biased region" description="Low complexity" evidence="11">
    <location>
        <begin position="153"/>
        <end position="181"/>
    </location>
</feature>
<reference evidence="13" key="2">
    <citation type="journal article" date="2024" name="Plant">
        <title>Genomic evolution and insights into agronomic trait innovations of Sesamum species.</title>
        <authorList>
            <person name="Miao H."/>
            <person name="Wang L."/>
            <person name="Qu L."/>
            <person name="Liu H."/>
            <person name="Sun Y."/>
            <person name="Le M."/>
            <person name="Wang Q."/>
            <person name="Wei S."/>
            <person name="Zheng Y."/>
            <person name="Lin W."/>
            <person name="Duan Y."/>
            <person name="Cao H."/>
            <person name="Xiong S."/>
            <person name="Wang X."/>
            <person name="Wei L."/>
            <person name="Li C."/>
            <person name="Ma Q."/>
            <person name="Ju M."/>
            <person name="Zhao R."/>
            <person name="Li G."/>
            <person name="Mu C."/>
            <person name="Tian Q."/>
            <person name="Mei H."/>
            <person name="Zhang T."/>
            <person name="Gao T."/>
            <person name="Zhang H."/>
        </authorList>
    </citation>
    <scope>NUCLEOTIDE SEQUENCE</scope>
    <source>
        <strain evidence="13">G02</strain>
    </source>
</reference>
<evidence type="ECO:0000256" key="10">
    <source>
        <dbReference type="ARBA" id="ARBA00023288"/>
    </source>
</evidence>
<keyword evidence="4" id="KW-1003">Cell membrane</keyword>
<keyword evidence="7" id="KW-0446">Lipid-binding</keyword>
<keyword evidence="3" id="KW-0813">Transport</keyword>
<comment type="caution">
    <text evidence="13">The sequence shown here is derived from an EMBL/GenBank/DDBJ whole genome shotgun (WGS) entry which is preliminary data.</text>
</comment>
<dbReference type="PANTHER" id="PTHR33044">
    <property type="entry name" value="BIFUNCTIONAL INHIBITOR/LIPID-TRANSFER PROTEIN/SEED STORAGE 2S ALBUMIN SUPERFAMILY PROTEIN-RELATED"/>
    <property type="match status" value="1"/>
</dbReference>
<dbReference type="InterPro" id="IPR016140">
    <property type="entry name" value="Bifunc_inhib/LTP/seed_store"/>
</dbReference>
<dbReference type="CDD" id="cd00010">
    <property type="entry name" value="AAI_LTSS"/>
    <property type="match status" value="1"/>
</dbReference>
<reference evidence="13" key="1">
    <citation type="submission" date="2020-06" db="EMBL/GenBank/DDBJ databases">
        <authorList>
            <person name="Li T."/>
            <person name="Hu X."/>
            <person name="Zhang T."/>
            <person name="Song X."/>
            <person name="Zhang H."/>
            <person name="Dai N."/>
            <person name="Sheng W."/>
            <person name="Hou X."/>
            <person name="Wei L."/>
        </authorList>
    </citation>
    <scope>NUCLEOTIDE SEQUENCE</scope>
    <source>
        <strain evidence="13">G02</strain>
        <tissue evidence="13">Leaf</tissue>
    </source>
</reference>
<dbReference type="EMBL" id="JACGWJ010000002">
    <property type="protein sequence ID" value="KAL0436137.1"/>
    <property type="molecule type" value="Genomic_DNA"/>
</dbReference>
<dbReference type="SMART" id="SM00499">
    <property type="entry name" value="AAI"/>
    <property type="match status" value="1"/>
</dbReference>
<evidence type="ECO:0000313" key="13">
    <source>
        <dbReference type="EMBL" id="KAL0436137.1"/>
    </source>
</evidence>
<evidence type="ECO:0000256" key="11">
    <source>
        <dbReference type="SAM" id="MobiDB-lite"/>
    </source>
</evidence>
<dbReference type="GO" id="GO:0005886">
    <property type="term" value="C:plasma membrane"/>
    <property type="evidence" value="ECO:0007669"/>
    <property type="project" value="UniProtKB-SubCell"/>
</dbReference>
<keyword evidence="6" id="KW-0732">Signal</keyword>
<dbReference type="GO" id="GO:0008289">
    <property type="term" value="F:lipid binding"/>
    <property type="evidence" value="ECO:0007669"/>
    <property type="project" value="UniProtKB-KW"/>
</dbReference>
<evidence type="ECO:0000256" key="5">
    <source>
        <dbReference type="ARBA" id="ARBA00022622"/>
    </source>
</evidence>
<feature type="region of interest" description="Disordered" evidence="11">
    <location>
        <begin position="152"/>
        <end position="199"/>
    </location>
</feature>
<proteinExistence type="inferred from homology"/>
<dbReference type="SUPFAM" id="SSF47699">
    <property type="entry name" value="Bifunctional inhibitor/lipid-transfer protein/seed storage 2S albumin"/>
    <property type="match status" value="1"/>
</dbReference>
<dbReference type="AlphaFoldDB" id="A0AAW2W2S3"/>
<dbReference type="GO" id="GO:0006869">
    <property type="term" value="P:lipid transport"/>
    <property type="evidence" value="ECO:0007669"/>
    <property type="project" value="InterPro"/>
</dbReference>
<keyword evidence="9" id="KW-0325">Glycoprotein</keyword>
<dbReference type="InterPro" id="IPR043325">
    <property type="entry name" value="LTSS"/>
</dbReference>
<dbReference type="Gene3D" id="1.10.110.10">
    <property type="entry name" value="Plant lipid-transfer and hydrophobic proteins"/>
    <property type="match status" value="1"/>
</dbReference>
<evidence type="ECO:0000256" key="1">
    <source>
        <dbReference type="ARBA" id="ARBA00004609"/>
    </source>
</evidence>
<evidence type="ECO:0000259" key="12">
    <source>
        <dbReference type="SMART" id="SM00499"/>
    </source>
</evidence>
<protein>
    <submittedName>
        <fullName evidence="13">Protein YLS3</fullName>
    </submittedName>
</protein>
<comment type="subcellular location">
    <subcellularLocation>
        <location evidence="1">Cell membrane</location>
        <topology evidence="1">Lipid-anchor</topology>
        <topology evidence="1">GPI-anchor</topology>
    </subcellularLocation>
</comment>
<dbReference type="Pfam" id="PF14368">
    <property type="entry name" value="LTP_2"/>
    <property type="match status" value="1"/>
</dbReference>
<accession>A0AAW2W2S3</accession>
<keyword evidence="5" id="KW-0336">GPI-anchor</keyword>
<dbReference type="GO" id="GO:0098552">
    <property type="term" value="C:side of membrane"/>
    <property type="evidence" value="ECO:0007669"/>
    <property type="project" value="UniProtKB-KW"/>
</dbReference>
<dbReference type="InterPro" id="IPR000528">
    <property type="entry name" value="Plant_nsLTP"/>
</dbReference>
<evidence type="ECO:0000256" key="3">
    <source>
        <dbReference type="ARBA" id="ARBA00022448"/>
    </source>
</evidence>
<dbReference type="FunFam" id="1.10.110.10:FF:000001">
    <property type="entry name" value="Bifunctional inhibitor/lipid-transfer protein/seed storage 2S albumin superfamily protein"/>
    <property type="match status" value="1"/>
</dbReference>
<dbReference type="PRINTS" id="PR00382">
    <property type="entry name" value="LIPIDTRNSFER"/>
</dbReference>
<comment type="similarity">
    <text evidence="2">Belongs to the plant LTP family.</text>
</comment>
<evidence type="ECO:0000256" key="2">
    <source>
        <dbReference type="ARBA" id="ARBA00009748"/>
    </source>
</evidence>
<feature type="compositionally biased region" description="Basic and acidic residues" evidence="11">
    <location>
        <begin position="185"/>
        <end position="194"/>
    </location>
</feature>
<keyword evidence="8" id="KW-1015">Disulfide bond</keyword>
<organism evidence="13">
    <name type="scientific">Sesamum radiatum</name>
    <name type="common">Black benniseed</name>
    <dbReference type="NCBI Taxonomy" id="300843"/>
    <lineage>
        <taxon>Eukaryota</taxon>
        <taxon>Viridiplantae</taxon>
        <taxon>Streptophyta</taxon>
        <taxon>Embryophyta</taxon>
        <taxon>Tracheophyta</taxon>
        <taxon>Spermatophyta</taxon>
        <taxon>Magnoliopsida</taxon>
        <taxon>eudicotyledons</taxon>
        <taxon>Gunneridae</taxon>
        <taxon>Pentapetalae</taxon>
        <taxon>asterids</taxon>
        <taxon>lamiids</taxon>
        <taxon>Lamiales</taxon>
        <taxon>Pedaliaceae</taxon>
        <taxon>Sesamum</taxon>
    </lineage>
</organism>
<name>A0AAW2W2S3_SESRA</name>
<dbReference type="InterPro" id="IPR036312">
    <property type="entry name" value="Bifun_inhib/LTP/seed_sf"/>
</dbReference>
<evidence type="ECO:0000256" key="9">
    <source>
        <dbReference type="ARBA" id="ARBA00023180"/>
    </source>
</evidence>
<evidence type="ECO:0000256" key="7">
    <source>
        <dbReference type="ARBA" id="ARBA00023121"/>
    </source>
</evidence>
<evidence type="ECO:0000256" key="8">
    <source>
        <dbReference type="ARBA" id="ARBA00023157"/>
    </source>
</evidence>
<keyword evidence="10" id="KW-0449">Lipoprotein</keyword>
<feature type="domain" description="Bifunctional inhibitor/plant lipid transfer protein/seed storage helical" evidence="12">
    <location>
        <begin position="56"/>
        <end position="133"/>
    </location>
</feature>
<gene>
    <name evidence="13" type="ORF">Sradi_0321600</name>
</gene>